<proteinExistence type="predicted"/>
<keyword evidence="3" id="KW-1185">Reference proteome</keyword>
<gene>
    <name evidence="2" type="ORF">AVEN_127102_1</name>
</gene>
<organism evidence="2 3">
    <name type="scientific">Araneus ventricosus</name>
    <name type="common">Orbweaver spider</name>
    <name type="synonym">Epeira ventricosa</name>
    <dbReference type="NCBI Taxonomy" id="182803"/>
    <lineage>
        <taxon>Eukaryota</taxon>
        <taxon>Metazoa</taxon>
        <taxon>Ecdysozoa</taxon>
        <taxon>Arthropoda</taxon>
        <taxon>Chelicerata</taxon>
        <taxon>Arachnida</taxon>
        <taxon>Araneae</taxon>
        <taxon>Araneomorphae</taxon>
        <taxon>Entelegynae</taxon>
        <taxon>Araneoidea</taxon>
        <taxon>Araneidae</taxon>
        <taxon>Araneus</taxon>
    </lineage>
</organism>
<evidence type="ECO:0000256" key="1">
    <source>
        <dbReference type="SAM" id="MobiDB-lite"/>
    </source>
</evidence>
<dbReference type="Proteomes" id="UP000499080">
    <property type="component" value="Unassembled WGS sequence"/>
</dbReference>
<comment type="caution">
    <text evidence="2">The sequence shown here is derived from an EMBL/GenBank/DDBJ whole genome shotgun (WGS) entry which is preliminary data.</text>
</comment>
<sequence length="93" mass="10905">MNPNEERRSCELQYNLSLRNPFTEQKLRSEKITLFLPLPYTGYWLKSNTALAGTERTERKEMLFLTRSGPAKRESRASPGPRVKTLMQHYSKK</sequence>
<accession>A0A4Y2GTR0</accession>
<dbReference type="AlphaFoldDB" id="A0A4Y2GTR0"/>
<evidence type="ECO:0000313" key="2">
    <source>
        <dbReference type="EMBL" id="GBM57372.1"/>
    </source>
</evidence>
<protein>
    <submittedName>
        <fullName evidence="2">Uncharacterized protein</fullName>
    </submittedName>
</protein>
<reference evidence="2 3" key="1">
    <citation type="journal article" date="2019" name="Sci. Rep.">
        <title>Orb-weaving spider Araneus ventricosus genome elucidates the spidroin gene catalogue.</title>
        <authorList>
            <person name="Kono N."/>
            <person name="Nakamura H."/>
            <person name="Ohtoshi R."/>
            <person name="Moran D.A.P."/>
            <person name="Shinohara A."/>
            <person name="Yoshida Y."/>
            <person name="Fujiwara M."/>
            <person name="Mori M."/>
            <person name="Tomita M."/>
            <person name="Arakawa K."/>
        </authorList>
    </citation>
    <scope>NUCLEOTIDE SEQUENCE [LARGE SCALE GENOMIC DNA]</scope>
</reference>
<evidence type="ECO:0000313" key="3">
    <source>
        <dbReference type="Proteomes" id="UP000499080"/>
    </source>
</evidence>
<dbReference type="EMBL" id="BGPR01001590">
    <property type="protein sequence ID" value="GBM57372.1"/>
    <property type="molecule type" value="Genomic_DNA"/>
</dbReference>
<feature type="region of interest" description="Disordered" evidence="1">
    <location>
        <begin position="67"/>
        <end position="93"/>
    </location>
</feature>
<name>A0A4Y2GTR0_ARAVE</name>